<dbReference type="OrthoDB" id="2135488at2759"/>
<dbReference type="EMBL" id="SGPK01000397">
    <property type="protein sequence ID" value="THH03910.1"/>
    <property type="molecule type" value="Genomic_DNA"/>
</dbReference>
<reference evidence="2 3" key="1">
    <citation type="submission" date="2019-02" db="EMBL/GenBank/DDBJ databases">
        <title>Genome sequencing of the rare red list fungi Phellinidium pouzarii.</title>
        <authorList>
            <person name="Buettner E."/>
            <person name="Kellner H."/>
        </authorList>
    </citation>
    <scope>NUCLEOTIDE SEQUENCE [LARGE SCALE GENOMIC DNA]</scope>
    <source>
        <strain evidence="2 3">DSM 108285</strain>
    </source>
</reference>
<feature type="region of interest" description="Disordered" evidence="1">
    <location>
        <begin position="1"/>
        <end position="53"/>
    </location>
</feature>
<accession>A0A4S4L349</accession>
<feature type="compositionally biased region" description="Pro residues" evidence="1">
    <location>
        <begin position="1"/>
        <end position="10"/>
    </location>
</feature>
<keyword evidence="3" id="KW-1185">Reference proteome</keyword>
<protein>
    <recommendedName>
        <fullName evidence="4">Amidohydrolase-related domain-containing protein</fullName>
    </recommendedName>
</protein>
<name>A0A4S4L349_9AGAM</name>
<dbReference type="PANTHER" id="PTHR43569:SF2">
    <property type="entry name" value="AMIDOHYDROLASE-RELATED DOMAIN-CONTAINING PROTEIN"/>
    <property type="match status" value="1"/>
</dbReference>
<dbReference type="AlphaFoldDB" id="A0A4S4L349"/>
<dbReference type="InterPro" id="IPR052350">
    <property type="entry name" value="Metallo-dep_Lactonases"/>
</dbReference>
<comment type="caution">
    <text evidence="2">The sequence shown here is derived from an EMBL/GenBank/DDBJ whole genome shotgun (WGS) entry which is preliminary data.</text>
</comment>
<proteinExistence type="predicted"/>
<dbReference type="Proteomes" id="UP000308199">
    <property type="component" value="Unassembled WGS sequence"/>
</dbReference>
<dbReference type="Gene3D" id="3.20.20.140">
    <property type="entry name" value="Metal-dependent hydrolases"/>
    <property type="match status" value="1"/>
</dbReference>
<evidence type="ECO:0008006" key="4">
    <source>
        <dbReference type="Google" id="ProtNLM"/>
    </source>
</evidence>
<dbReference type="InterPro" id="IPR032466">
    <property type="entry name" value="Metal_Hydrolase"/>
</dbReference>
<evidence type="ECO:0000313" key="2">
    <source>
        <dbReference type="EMBL" id="THH03910.1"/>
    </source>
</evidence>
<organism evidence="2 3">
    <name type="scientific">Phellinidium pouzarii</name>
    <dbReference type="NCBI Taxonomy" id="167371"/>
    <lineage>
        <taxon>Eukaryota</taxon>
        <taxon>Fungi</taxon>
        <taxon>Dikarya</taxon>
        <taxon>Basidiomycota</taxon>
        <taxon>Agaricomycotina</taxon>
        <taxon>Agaricomycetes</taxon>
        <taxon>Hymenochaetales</taxon>
        <taxon>Hymenochaetaceae</taxon>
        <taxon>Phellinidium</taxon>
    </lineage>
</organism>
<dbReference type="PANTHER" id="PTHR43569">
    <property type="entry name" value="AMIDOHYDROLASE"/>
    <property type="match status" value="1"/>
</dbReference>
<dbReference type="SUPFAM" id="SSF51556">
    <property type="entry name" value="Metallo-dependent hydrolases"/>
    <property type="match status" value="1"/>
</dbReference>
<evidence type="ECO:0000313" key="3">
    <source>
        <dbReference type="Proteomes" id="UP000308199"/>
    </source>
</evidence>
<evidence type="ECO:0000256" key="1">
    <source>
        <dbReference type="SAM" id="MobiDB-lite"/>
    </source>
</evidence>
<sequence>MTDIQPPLPSPGVGARRKGPKSLPKLPLSVFTPPNTGASDRFPLPPSPSAVHPQSVVDAHVQLEGTSLDAWKAESAESFGTKIDSIVVSLTDVNTQDAQKVIQGLSGDPSILAVSISFPLEKGVPSSAPAPPLSASSSPRICLSTSISGSSPTHVEGISWALGQGFIVDMHTAVGGGEAGWEILEDVIGKVTESQGDRKGKIVLSNILPPPHPLSVPIVKLLTHPTYVAYQGHIASLSLSNVYIKFLPPAWGESTPQASLNELSKEAREWKRRVKMYLGPAVEAFGYQRIIFGSSPSQAANAASNAGAWYEIARASLAELGLEQEDIDAVFGGNAKSVYGA</sequence>
<gene>
    <name evidence="2" type="ORF">EW145_g5908</name>
</gene>